<dbReference type="eggNOG" id="ENOG502QSEC">
    <property type="taxonomic scope" value="Eukaryota"/>
</dbReference>
<gene>
    <name evidence="3" type="primary">FM142</name>
    <name evidence="3" type="ORF">NAEGRDRAFT_73596</name>
</gene>
<dbReference type="GeneID" id="8853928"/>
<dbReference type="PANTHER" id="PTHR21178">
    <property type="entry name" value="CILIA- AND FLAGELLA-ASSOCIATED PROTEIN 61"/>
    <property type="match status" value="1"/>
</dbReference>
<dbReference type="InParanoid" id="D2VX29"/>
<dbReference type="RefSeq" id="XP_002671293.1">
    <property type="nucleotide sequence ID" value="XM_002671247.1"/>
</dbReference>
<keyword evidence="4" id="KW-1185">Reference proteome</keyword>
<name>D2VX29_NAEGR</name>
<evidence type="ECO:0000313" key="4">
    <source>
        <dbReference type="Proteomes" id="UP000006671"/>
    </source>
</evidence>
<feature type="domain" description="Cilia- and flagella-associated protein 61 N-terminal" evidence="1">
    <location>
        <begin position="14"/>
        <end position="260"/>
    </location>
</feature>
<dbReference type="STRING" id="5762.D2VX29"/>
<organism evidence="4">
    <name type="scientific">Naegleria gruberi</name>
    <name type="common">Amoeba</name>
    <dbReference type="NCBI Taxonomy" id="5762"/>
    <lineage>
        <taxon>Eukaryota</taxon>
        <taxon>Discoba</taxon>
        <taxon>Heterolobosea</taxon>
        <taxon>Tetramitia</taxon>
        <taxon>Eutetramitia</taxon>
        <taxon>Vahlkampfiidae</taxon>
        <taxon>Naegleria</taxon>
    </lineage>
</organism>
<evidence type="ECO:0000259" key="1">
    <source>
        <dbReference type="Pfam" id="PF16092"/>
    </source>
</evidence>
<dbReference type="Pfam" id="PF16092">
    <property type="entry name" value="CFAP61_N"/>
    <property type="match status" value="1"/>
</dbReference>
<proteinExistence type="predicted"/>
<dbReference type="OMA" id="RWNEGQI"/>
<dbReference type="InterPro" id="IPR032151">
    <property type="entry name" value="CFAP61_N"/>
</dbReference>
<dbReference type="SUPFAM" id="SSF51905">
    <property type="entry name" value="FAD/NAD(P)-binding domain"/>
    <property type="match status" value="1"/>
</dbReference>
<dbReference type="Pfam" id="PF23150">
    <property type="entry name" value="CFAP61_dimer"/>
    <property type="match status" value="1"/>
</dbReference>
<dbReference type="AlphaFoldDB" id="D2VX29"/>
<sequence length="1167" mass="133755">MAEEDFIQSLSVGIRRAKSDEAPNIQKYISENSFLLTKRFGNYNLKTIIETGYISIVAEGDQGQYQGFASFEFEPSDTLDVEKYFSYLPLNVRNTIWIRLVHFEPLFGETVLIEMLNSIFITFSEVDNICFQPVRSNVQSGIDFFSQFSFFKQEIGSDVLVKSDTEKCIFVCHRDNLGRGVKRLSIRQAVVEDNDDIIPLLSSCENVTSYKTEGEYFLANLLFEQNDSKKILLATDTESGDIVGVMYITTELDIRQILSDYKTYNEGEPIYEDFIVEKQIGDNMVYHSNAFEIKLFYIQEEYKFRSIDLLRAAFKAFQESKYCIVGIKFEDHSKSEHPLLKQFIYIEPTQECSSHSLHILSQVSMVADFFVVKATETTLDKNSSPQETILSLLRQAEFHEEFIGAVAKSFKGTRYVTMLLFDSNSAVEGRNEIIGIAVVDTQVNEFLLRRHFDFTEYIDYSAYSSRGTCQAMITHFYIEQKFYRYSKLFLKEVMRKLEKHILYYGCYRGEIPNDSLNKELIYLKSTRQIEFPGALNESSSGRNSSLSDNDSVISGATVSSGGGSRVLTNVQYDSLYFINRRYLSEEKTEIFSRIVVIGGSKTALSFIKELSANSSLFFNNIIVVSPEGDVTKSPEFYADDTDEEFNNRELLNMISLPNIYFVKDKLEDIERVNKSVLLYENQSSFITYDILLLCTSRQYKMKPKYLELVGYPKKGILNLNPRVPVNETGEEIDLTEYFEMYLHENDSEERSDSSYIVVYGSSLDALCTVNTLLNRFNVEPSKLLLIFPDGKKCIFNENEEIEDRLDHILEVAGLKYFSQYTLEDFASDEEGNLVRIYLSPNEEKEEKKKHAKMVEIDCSLFINCHSKDVDDGILSTVNRQSLVFDGRLIVDTQFRTTDTSIYSAGPMAKFSRRFGESRMMEAFNSSEVGSKVAQSVLSALGVAEDPLTGSMPTFVKNTSIRCVLPGGVRFFRCMNSQFDVEKCVKYQTNNVLGPRTINDIIEPFRYTGLYVNKQTNCIDCICYLGQEQVEEGNLASLVGLPLSYFNDLVPRYKDGFIYDFIAFLRENWVMAILCHKFISFKNETKKKLLNEEDNIGNINEVCNEIAELILHGESEIFTVDPTKTIKVEKEVTRDAKIFVQSELIDFLTVHQEVLHSIPGVYFVPKKQ</sequence>
<feature type="domain" description="CFAP61 dimerisation" evidence="2">
    <location>
        <begin position="952"/>
        <end position="1072"/>
    </location>
</feature>
<dbReference type="Gene3D" id="3.50.50.60">
    <property type="entry name" value="FAD/NAD(P)-binding domain"/>
    <property type="match status" value="2"/>
</dbReference>
<reference evidence="3 4" key="1">
    <citation type="journal article" date="2010" name="Cell">
        <title>The genome of Naegleria gruberi illuminates early eukaryotic versatility.</title>
        <authorList>
            <person name="Fritz-Laylin L.K."/>
            <person name="Prochnik S.E."/>
            <person name="Ginger M.L."/>
            <person name="Dacks J.B."/>
            <person name="Carpenter M.L."/>
            <person name="Field M.C."/>
            <person name="Kuo A."/>
            <person name="Paredez A."/>
            <person name="Chapman J."/>
            <person name="Pham J."/>
            <person name="Shu S."/>
            <person name="Neupane R."/>
            <person name="Cipriano M."/>
            <person name="Mancuso J."/>
            <person name="Tu H."/>
            <person name="Salamov A."/>
            <person name="Lindquist E."/>
            <person name="Shapiro H."/>
            <person name="Lucas S."/>
            <person name="Grigoriev I.V."/>
            <person name="Cande W.Z."/>
            <person name="Fulton C."/>
            <person name="Rokhsar D.S."/>
            <person name="Dawson S.C."/>
        </authorList>
    </citation>
    <scope>NUCLEOTIDE SEQUENCE [LARGE SCALE GENOMIC DNA]</scope>
    <source>
        <strain evidence="3 4">NEG-M</strain>
    </source>
</reference>
<dbReference type="KEGG" id="ngr:NAEGRDRAFT_73596"/>
<dbReference type="OrthoDB" id="382863at2759"/>
<dbReference type="Proteomes" id="UP000006671">
    <property type="component" value="Unassembled WGS sequence"/>
</dbReference>
<protein>
    <submittedName>
        <fullName evidence="3">Uncharacterized protein FM142</fullName>
    </submittedName>
</protein>
<accession>D2VX29</accession>
<evidence type="ECO:0000259" key="2">
    <source>
        <dbReference type="Pfam" id="PF23150"/>
    </source>
</evidence>
<dbReference type="InterPro" id="IPR038884">
    <property type="entry name" value="CFAP61"/>
</dbReference>
<evidence type="ECO:0000313" key="3">
    <source>
        <dbReference type="EMBL" id="EFC38549.1"/>
    </source>
</evidence>
<dbReference type="VEuPathDB" id="AmoebaDB:NAEGRDRAFT_73596"/>
<dbReference type="EMBL" id="GG738906">
    <property type="protein sequence ID" value="EFC38549.1"/>
    <property type="molecule type" value="Genomic_DNA"/>
</dbReference>
<dbReference type="InterPro" id="IPR036188">
    <property type="entry name" value="FAD/NAD-bd_sf"/>
</dbReference>
<dbReference type="InterPro" id="IPR056299">
    <property type="entry name" value="CFAP61_dimer"/>
</dbReference>
<dbReference type="PANTHER" id="PTHR21178:SF8">
    <property type="entry name" value="CILIA- AND FLAGELLA-ASSOCIATED PROTEIN 61"/>
    <property type="match status" value="1"/>
</dbReference>